<dbReference type="Proteomes" id="UP000276991">
    <property type="component" value="Unassembled WGS sequence"/>
</dbReference>
<dbReference type="EMBL" id="UPTC01000121">
    <property type="protein sequence ID" value="VBB26582.1"/>
    <property type="molecule type" value="Genomic_DNA"/>
</dbReference>
<proteinExistence type="predicted"/>
<evidence type="ECO:0000313" key="2">
    <source>
        <dbReference type="EMBL" id="VBB26582.1"/>
    </source>
</evidence>
<organism evidence="2 3">
    <name type="scientific">Acanthocheilonema viteae</name>
    <name type="common">Filarial nematode worm</name>
    <name type="synonym">Dipetalonema viteae</name>
    <dbReference type="NCBI Taxonomy" id="6277"/>
    <lineage>
        <taxon>Eukaryota</taxon>
        <taxon>Metazoa</taxon>
        <taxon>Ecdysozoa</taxon>
        <taxon>Nematoda</taxon>
        <taxon>Chromadorea</taxon>
        <taxon>Rhabditida</taxon>
        <taxon>Spirurina</taxon>
        <taxon>Spiruromorpha</taxon>
        <taxon>Filarioidea</taxon>
        <taxon>Onchocercidae</taxon>
        <taxon>Acanthocheilonema</taxon>
    </lineage>
</organism>
<protein>
    <submittedName>
        <fullName evidence="2">Uncharacterized protein</fullName>
    </submittedName>
</protein>
<evidence type="ECO:0000313" key="3">
    <source>
        <dbReference type="Proteomes" id="UP000276991"/>
    </source>
</evidence>
<accession>A0A498S9P1</accession>
<reference evidence="2 3" key="1">
    <citation type="submission" date="2018-08" db="EMBL/GenBank/DDBJ databases">
        <authorList>
            <person name="Laetsch R D."/>
            <person name="Stevens L."/>
            <person name="Kumar S."/>
            <person name="Blaxter L. M."/>
        </authorList>
    </citation>
    <scope>NUCLEOTIDE SEQUENCE [LARGE SCALE GENOMIC DNA]</scope>
</reference>
<gene>
    <name evidence="2" type="ORF">NAV_LOCUS1412</name>
</gene>
<name>A0A498S9P1_ACAVI</name>
<keyword evidence="1" id="KW-0175">Coiled coil</keyword>
<dbReference type="AlphaFoldDB" id="A0A498S9P1"/>
<evidence type="ECO:0000256" key="1">
    <source>
        <dbReference type="SAM" id="Coils"/>
    </source>
</evidence>
<keyword evidence="3" id="KW-1185">Reference proteome</keyword>
<feature type="coiled-coil region" evidence="1">
    <location>
        <begin position="135"/>
        <end position="165"/>
    </location>
</feature>
<sequence>MHIQIYIEALEAVNTEWKQFIQQISVSTKRKEEDRYLQMNDDGTGIIDLIFQAKQTVVSLKMYQSDSEFILQRLNVREETVQSKESTKAVKYPAGLRCNSGELQHHKKCSRRKIRAASRIKSALFNELYSIKRNHKEWKVTLKALERTLRQLEAIEQIYKKRRQESWSVTKLRNFLTEFTSVNEEVAQSQSLYYRGNEKNQFSTKETPRPRYNPSETSALTTAITEKSTTTRTEIGVEIGRDRTMLLEANIMDYPTNKLQVANLYESDIRSLKGSPTINPQ</sequence>